<gene>
    <name evidence="2" type="ORF">EQG79_28475</name>
</gene>
<protein>
    <submittedName>
        <fullName evidence="2">Uncharacterized protein</fullName>
    </submittedName>
</protein>
<sequence>MDLDKYRRTPATPTDPAPTLGSSGETLRQKANRYHDFVADNVPTESVPTTETTASTSSADQVLKTEIDAGESSSTKGNKSKSNKRPLPAPKRLTNQEPASLSGVKIVFIEEAMRKQYIQIAGYVMLNYGVKLTMTAYFCFLHEQAVAQQSDETFLNALAQFTQPRP</sequence>
<feature type="compositionally biased region" description="Low complexity" evidence="1">
    <location>
        <begin position="42"/>
        <end position="59"/>
    </location>
</feature>
<organism evidence="2 3">
    <name type="scientific">Spirosoma sordidisoli</name>
    <dbReference type="NCBI Taxonomy" id="2502893"/>
    <lineage>
        <taxon>Bacteria</taxon>
        <taxon>Pseudomonadati</taxon>
        <taxon>Bacteroidota</taxon>
        <taxon>Cytophagia</taxon>
        <taxon>Cytophagales</taxon>
        <taxon>Cytophagaceae</taxon>
        <taxon>Spirosoma</taxon>
    </lineage>
</organism>
<comment type="caution">
    <text evidence="2">The sequence shown here is derived from an EMBL/GenBank/DDBJ whole genome shotgun (WGS) entry which is preliminary data.</text>
</comment>
<evidence type="ECO:0000256" key="1">
    <source>
        <dbReference type="SAM" id="MobiDB-lite"/>
    </source>
</evidence>
<proteinExistence type="predicted"/>
<dbReference type="EMBL" id="SBLB01000012">
    <property type="protein sequence ID" value="RYC66771.1"/>
    <property type="molecule type" value="Genomic_DNA"/>
</dbReference>
<keyword evidence="3" id="KW-1185">Reference proteome</keyword>
<evidence type="ECO:0000313" key="3">
    <source>
        <dbReference type="Proteomes" id="UP000290407"/>
    </source>
</evidence>
<feature type="compositionally biased region" description="Low complexity" evidence="1">
    <location>
        <begin position="9"/>
        <end position="19"/>
    </location>
</feature>
<name>A0A4Q2UH61_9BACT</name>
<dbReference type="AlphaFoldDB" id="A0A4Q2UH61"/>
<accession>A0A4Q2UH61</accession>
<feature type="region of interest" description="Disordered" evidence="1">
    <location>
        <begin position="1"/>
        <end position="96"/>
    </location>
</feature>
<dbReference type="Proteomes" id="UP000290407">
    <property type="component" value="Unassembled WGS sequence"/>
</dbReference>
<reference evidence="2 3" key="1">
    <citation type="submission" date="2019-01" db="EMBL/GenBank/DDBJ databases">
        <title>Spirosoma flava sp. nov., a propanil-degrading bacterium isolated from herbicide-contaminated soil.</title>
        <authorList>
            <person name="Zhang L."/>
            <person name="Jiang J.-D."/>
        </authorList>
    </citation>
    <scope>NUCLEOTIDE SEQUENCE [LARGE SCALE GENOMIC DNA]</scope>
    <source>
        <strain evidence="2 3">TY50</strain>
    </source>
</reference>
<evidence type="ECO:0000313" key="2">
    <source>
        <dbReference type="EMBL" id="RYC66771.1"/>
    </source>
</evidence>